<accession>A0A4R8UG62</accession>
<dbReference type="OrthoDB" id="9809622at2"/>
<dbReference type="Gene3D" id="3.40.50.2000">
    <property type="entry name" value="Glycogen Phosphorylase B"/>
    <property type="match status" value="1"/>
</dbReference>
<organism evidence="1 2">
    <name type="scientific">Cryobacterium tagatosivorans</name>
    <dbReference type="NCBI Taxonomy" id="1259199"/>
    <lineage>
        <taxon>Bacteria</taxon>
        <taxon>Bacillati</taxon>
        <taxon>Actinomycetota</taxon>
        <taxon>Actinomycetes</taxon>
        <taxon>Micrococcales</taxon>
        <taxon>Microbacteriaceae</taxon>
        <taxon>Cryobacterium</taxon>
    </lineage>
</organism>
<dbReference type="GO" id="GO:0016740">
    <property type="term" value="F:transferase activity"/>
    <property type="evidence" value="ECO:0007669"/>
    <property type="project" value="UniProtKB-KW"/>
</dbReference>
<keyword evidence="1" id="KW-0808">Transferase</keyword>
<evidence type="ECO:0000313" key="1">
    <source>
        <dbReference type="EMBL" id="TFB53934.1"/>
    </source>
</evidence>
<sequence length="391" mass="43057">MAGRLLRLVPDGVLNRILPHRYRYDPAELHVAVPPSTPIRLFIAPVNWAGQAWRWARAAEQNIDGVGAVTMAYRVGGEFGHPADLVIPATGYVLSSGWQRRQRDAVLTGFTHVIIEAERHIFGRVYDQTVEQQVRELLGAGVRAAFLCHGSDIRLPSRHAAGNEYSPFLGALGDLTARLEKQALENKALLDTLRLPVFVSTLGLLSDVPEASWLPVVVDPSLWATESVPFTRERPVVAHAPSRASMKGSELIDPVMRRLHDDGLIEYVRIEGVPAGEMPAVYRHADVVLDQFRLGDYGVAACEALAAGRVVVGHVTTDVRARVKAETGRDLPIVEATAATLERIISDMCENRERYRTIARSGVEFVQGVHDGRRSADVLRPFLTNPEEDSP</sequence>
<reference evidence="1 2" key="1">
    <citation type="submission" date="2019-03" db="EMBL/GenBank/DDBJ databases">
        <title>Genomics of glacier-inhabiting Cryobacterium strains.</title>
        <authorList>
            <person name="Liu Q."/>
            <person name="Xin Y.-H."/>
        </authorList>
    </citation>
    <scope>NUCLEOTIDE SEQUENCE [LARGE SCALE GENOMIC DNA]</scope>
    <source>
        <strain evidence="1 2">Sr47</strain>
    </source>
</reference>
<gene>
    <name evidence="1" type="ORF">E3O23_04380</name>
</gene>
<name>A0A4R8UG62_9MICO</name>
<proteinExistence type="predicted"/>
<keyword evidence="2" id="KW-1185">Reference proteome</keyword>
<protein>
    <submittedName>
        <fullName evidence="1">Glycosyltransferase family 1 protein</fullName>
    </submittedName>
</protein>
<dbReference type="RefSeq" id="WP_134488536.1">
    <property type="nucleotide sequence ID" value="NZ_SOEZ01000023.1"/>
</dbReference>
<dbReference type="AlphaFoldDB" id="A0A4R8UG62"/>
<comment type="caution">
    <text evidence="1">The sequence shown here is derived from an EMBL/GenBank/DDBJ whole genome shotgun (WGS) entry which is preliminary data.</text>
</comment>
<dbReference type="Proteomes" id="UP000297866">
    <property type="component" value="Unassembled WGS sequence"/>
</dbReference>
<dbReference type="SUPFAM" id="SSF53756">
    <property type="entry name" value="UDP-Glycosyltransferase/glycogen phosphorylase"/>
    <property type="match status" value="1"/>
</dbReference>
<dbReference type="EMBL" id="SOEZ01000023">
    <property type="protein sequence ID" value="TFB53934.1"/>
    <property type="molecule type" value="Genomic_DNA"/>
</dbReference>
<evidence type="ECO:0000313" key="2">
    <source>
        <dbReference type="Proteomes" id="UP000297866"/>
    </source>
</evidence>